<dbReference type="AlphaFoldDB" id="A0AA37VT11"/>
<dbReference type="EMBL" id="BSNC01000001">
    <property type="protein sequence ID" value="GLP95094.1"/>
    <property type="molecule type" value="Genomic_DNA"/>
</dbReference>
<dbReference type="CDD" id="cd00093">
    <property type="entry name" value="HTH_XRE"/>
    <property type="match status" value="1"/>
</dbReference>
<protein>
    <recommendedName>
        <fullName evidence="3">HTH cro/C1-type domain-containing protein</fullName>
    </recommendedName>
</protein>
<accession>A0AA37VT11</accession>
<feature type="compositionally biased region" description="Acidic residues" evidence="1">
    <location>
        <begin position="197"/>
        <end position="206"/>
    </location>
</feature>
<evidence type="ECO:0000256" key="1">
    <source>
        <dbReference type="SAM" id="MobiDB-lite"/>
    </source>
</evidence>
<proteinExistence type="predicted"/>
<dbReference type="GO" id="GO:0003677">
    <property type="term" value="F:DNA binding"/>
    <property type="evidence" value="ECO:0007669"/>
    <property type="project" value="InterPro"/>
</dbReference>
<reference evidence="4" key="2">
    <citation type="submission" date="2023-01" db="EMBL/GenBank/DDBJ databases">
        <title>Draft genome sequence of Paraferrimonas sedimenticola strain NBRC 101628.</title>
        <authorList>
            <person name="Sun Q."/>
            <person name="Mori K."/>
        </authorList>
    </citation>
    <scope>NUCLEOTIDE SEQUENCE</scope>
    <source>
        <strain evidence="4">NBRC 101628</strain>
    </source>
</reference>
<dbReference type="Gene3D" id="1.10.260.40">
    <property type="entry name" value="lambda repressor-like DNA-binding domains"/>
    <property type="match status" value="1"/>
</dbReference>
<keyword evidence="2" id="KW-0812">Transmembrane</keyword>
<keyword evidence="5" id="KW-1185">Reference proteome</keyword>
<dbReference type="Pfam" id="PF13413">
    <property type="entry name" value="HTH_25"/>
    <property type="match status" value="1"/>
</dbReference>
<keyword evidence="2" id="KW-0472">Membrane</keyword>
<dbReference type="InterPro" id="IPR001387">
    <property type="entry name" value="Cro/C1-type_HTH"/>
</dbReference>
<dbReference type="Proteomes" id="UP001161422">
    <property type="component" value="Unassembled WGS sequence"/>
</dbReference>
<reference evidence="4" key="1">
    <citation type="journal article" date="2014" name="Int. J. Syst. Evol. Microbiol.">
        <title>Complete genome sequence of Corynebacterium casei LMG S-19264T (=DSM 44701T), isolated from a smear-ripened cheese.</title>
        <authorList>
            <consortium name="US DOE Joint Genome Institute (JGI-PGF)"/>
            <person name="Walter F."/>
            <person name="Albersmeier A."/>
            <person name="Kalinowski J."/>
            <person name="Ruckert C."/>
        </authorList>
    </citation>
    <scope>NUCLEOTIDE SEQUENCE</scope>
    <source>
        <strain evidence="4">NBRC 101628</strain>
    </source>
</reference>
<dbReference type="InterPro" id="IPR050400">
    <property type="entry name" value="Bact_Cytoskel_RodZ"/>
</dbReference>
<evidence type="ECO:0000256" key="2">
    <source>
        <dbReference type="SAM" id="Phobius"/>
    </source>
</evidence>
<gene>
    <name evidence="4" type="ORF">GCM10007895_04000</name>
</gene>
<evidence type="ECO:0000313" key="5">
    <source>
        <dbReference type="Proteomes" id="UP001161422"/>
    </source>
</evidence>
<name>A0AA37VT11_9GAMM</name>
<dbReference type="InterPro" id="IPR025194">
    <property type="entry name" value="RodZ-like_C"/>
</dbReference>
<organism evidence="4 5">
    <name type="scientific">Paraferrimonas sedimenticola</name>
    <dbReference type="NCBI Taxonomy" id="375674"/>
    <lineage>
        <taxon>Bacteria</taxon>
        <taxon>Pseudomonadati</taxon>
        <taxon>Pseudomonadota</taxon>
        <taxon>Gammaproteobacteria</taxon>
        <taxon>Alteromonadales</taxon>
        <taxon>Ferrimonadaceae</taxon>
        <taxon>Paraferrimonas</taxon>
    </lineage>
</organism>
<keyword evidence="2" id="KW-1133">Transmembrane helix</keyword>
<dbReference type="PANTHER" id="PTHR34475">
    <property type="match status" value="1"/>
</dbReference>
<sequence length="318" mass="35234">MTSENTPDSDIQEEVPQDSPASIGQMLREARESQGLTQAQVGSRIKLREALVKDLENDHFDNIPNNTYVKGYVTNYARALDLELAPLQKRLQEQLVHTEHGMKSFSRKTSNKAAEQRVNWISYIIILVLIGLSVLWWLQRSEQAANPDFSQPTQEEIAAQEQDTNLLDEAEALLREANAIEQKLSDEEETPAAPAEEQGDEAEPQTEEPPHTVSLEEVAEQPELAQNLAQLEQSAAEQALVSLRLLADCWMQISDADGAMIVNGLKKSGHEIELAAKTPLKFVIGAPQAVSLSIDGETVDLSSYQDTVARFSYPQSES</sequence>
<dbReference type="Pfam" id="PF13464">
    <property type="entry name" value="RodZ_C"/>
    <property type="match status" value="1"/>
</dbReference>
<feature type="domain" description="HTH cro/C1-type" evidence="3">
    <location>
        <begin position="27"/>
        <end position="58"/>
    </location>
</feature>
<comment type="caution">
    <text evidence="4">The sequence shown here is derived from an EMBL/GenBank/DDBJ whole genome shotgun (WGS) entry which is preliminary data.</text>
</comment>
<dbReference type="PROSITE" id="PS50943">
    <property type="entry name" value="HTH_CROC1"/>
    <property type="match status" value="1"/>
</dbReference>
<evidence type="ECO:0000313" key="4">
    <source>
        <dbReference type="EMBL" id="GLP95094.1"/>
    </source>
</evidence>
<evidence type="ECO:0000259" key="3">
    <source>
        <dbReference type="PROSITE" id="PS50943"/>
    </source>
</evidence>
<dbReference type="SUPFAM" id="SSF47413">
    <property type="entry name" value="lambda repressor-like DNA-binding domains"/>
    <property type="match status" value="1"/>
</dbReference>
<dbReference type="RefSeq" id="WP_095505879.1">
    <property type="nucleotide sequence ID" value="NZ_BSNC01000001.1"/>
</dbReference>
<feature type="region of interest" description="Disordered" evidence="1">
    <location>
        <begin position="1"/>
        <end position="25"/>
    </location>
</feature>
<feature type="transmembrane region" description="Helical" evidence="2">
    <location>
        <begin position="120"/>
        <end position="138"/>
    </location>
</feature>
<feature type="region of interest" description="Disordered" evidence="1">
    <location>
        <begin position="182"/>
        <end position="214"/>
    </location>
</feature>
<dbReference type="InterPro" id="IPR010982">
    <property type="entry name" value="Lambda_DNA-bd_dom_sf"/>
</dbReference>
<dbReference type="PANTHER" id="PTHR34475:SF1">
    <property type="entry name" value="CYTOSKELETON PROTEIN RODZ"/>
    <property type="match status" value="1"/>
</dbReference>